<dbReference type="InterPro" id="IPR027417">
    <property type="entry name" value="P-loop_NTPase"/>
</dbReference>
<proteinExistence type="predicted"/>
<reference evidence="1 2" key="1">
    <citation type="journal article" date="2019" name="Int. J. Syst. Evol. Microbiol.">
        <title>The Global Catalogue of Microorganisms (GCM) 10K type strain sequencing project: providing services to taxonomists for standard genome sequencing and annotation.</title>
        <authorList>
            <consortium name="The Broad Institute Genomics Platform"/>
            <consortium name="The Broad Institute Genome Sequencing Center for Infectious Disease"/>
            <person name="Wu L."/>
            <person name="Ma J."/>
        </authorList>
    </citation>
    <scope>NUCLEOTIDE SEQUENCE [LARGE SCALE GENOMIC DNA]</scope>
    <source>
        <strain evidence="1 2">CGMCC 1.12124</strain>
    </source>
</reference>
<protein>
    <submittedName>
        <fullName evidence="1">ATP-binding protein</fullName>
    </submittedName>
</protein>
<dbReference type="GO" id="GO:0005524">
    <property type="term" value="F:ATP binding"/>
    <property type="evidence" value="ECO:0007669"/>
    <property type="project" value="UniProtKB-KW"/>
</dbReference>
<sequence>LDTFGSSASLPPSERRYPAAFCGFNRAKSSDIEPKECKKEIRSDSGSGLKSRVDDLLDNGGTYVLVIFEELSGVSPRNDKDMFERRMEALEEEFAAQGYPDANIRIYDSSKIVGFVNRFPALVAKYKGIEHVIDHSTWHREATKDIEEFFPDTKRDKQIEKIQNVLRDSNDHCTVIRVTGPPDIGKTRLVYEALSEDDLQERVIYSTAREFECSGVASRLRTNPDWSAILVIDDCDSKDHEHFQQRFSGESDRLALITISADPTSTGADHRISVEQLEKNKVREMIESLDFEVKENA</sequence>
<dbReference type="SUPFAM" id="SSF52540">
    <property type="entry name" value="P-loop containing nucleoside triphosphate hydrolases"/>
    <property type="match status" value="1"/>
</dbReference>
<dbReference type="Gene3D" id="3.40.50.300">
    <property type="entry name" value="P-loop containing nucleotide triphosphate hydrolases"/>
    <property type="match status" value="1"/>
</dbReference>
<feature type="non-terminal residue" evidence="1">
    <location>
        <position position="1"/>
    </location>
</feature>
<dbReference type="RefSeq" id="WP_379787588.1">
    <property type="nucleotide sequence ID" value="NZ_JBHSKY010000015.1"/>
</dbReference>
<evidence type="ECO:0000313" key="2">
    <source>
        <dbReference type="Proteomes" id="UP001596118"/>
    </source>
</evidence>
<evidence type="ECO:0000313" key="1">
    <source>
        <dbReference type="EMBL" id="MFC5279577.1"/>
    </source>
</evidence>
<dbReference type="Proteomes" id="UP001596118">
    <property type="component" value="Unassembled WGS sequence"/>
</dbReference>
<organism evidence="1 2">
    <name type="scientific">Halorubrum rubrum</name>
    <dbReference type="NCBI Taxonomy" id="1126240"/>
    <lineage>
        <taxon>Archaea</taxon>
        <taxon>Methanobacteriati</taxon>
        <taxon>Methanobacteriota</taxon>
        <taxon>Stenosarchaea group</taxon>
        <taxon>Halobacteria</taxon>
        <taxon>Halobacteriales</taxon>
        <taxon>Haloferacaceae</taxon>
        <taxon>Halorubrum</taxon>
    </lineage>
</organism>
<keyword evidence="2" id="KW-1185">Reference proteome</keyword>
<keyword evidence="1" id="KW-0067">ATP-binding</keyword>
<dbReference type="EMBL" id="JBHSKY010000015">
    <property type="protein sequence ID" value="MFC5279577.1"/>
    <property type="molecule type" value="Genomic_DNA"/>
</dbReference>
<keyword evidence="1" id="KW-0547">Nucleotide-binding</keyword>
<dbReference type="AlphaFoldDB" id="A0ABD5R3U7"/>
<accession>A0ABD5R3U7</accession>
<gene>
    <name evidence="1" type="ORF">ACFPM1_12535</name>
</gene>
<comment type="caution">
    <text evidence="1">The sequence shown here is derived from an EMBL/GenBank/DDBJ whole genome shotgun (WGS) entry which is preliminary data.</text>
</comment>
<name>A0ABD5R3U7_9EURY</name>